<evidence type="ECO:0000313" key="2">
    <source>
        <dbReference type="EMBL" id="KAJ1155601.1"/>
    </source>
</evidence>
<dbReference type="InterPro" id="IPR036397">
    <property type="entry name" value="RNaseH_sf"/>
</dbReference>
<protein>
    <recommendedName>
        <fullName evidence="1">Integrase catalytic domain-containing protein</fullName>
    </recommendedName>
</protein>
<dbReference type="SUPFAM" id="SSF53098">
    <property type="entry name" value="Ribonuclease H-like"/>
    <property type="match status" value="1"/>
</dbReference>
<gene>
    <name evidence="2" type="ORF">NDU88_008330</name>
</gene>
<dbReference type="InterPro" id="IPR001584">
    <property type="entry name" value="Integrase_cat-core"/>
</dbReference>
<keyword evidence="3" id="KW-1185">Reference proteome</keyword>
<evidence type="ECO:0000313" key="3">
    <source>
        <dbReference type="Proteomes" id="UP001066276"/>
    </source>
</evidence>
<dbReference type="GO" id="GO:0015074">
    <property type="term" value="P:DNA integration"/>
    <property type="evidence" value="ECO:0007669"/>
    <property type="project" value="InterPro"/>
</dbReference>
<sequence>MNVFLDSCGVKHMRTALYNPRAHGIVERANRMIKGGIQLAVVNGLDIELVISDMVWAHRSTENLVSGRVPFEIMRGRKPVDWSGKNELSSDDCSGYMLKRDEDAVGPCRYQVGERVQGGGGNGGCYECYGYIFLWYEGKDS</sequence>
<dbReference type="Proteomes" id="UP001066276">
    <property type="component" value="Chromosome 5"/>
</dbReference>
<feature type="domain" description="Integrase catalytic" evidence="1">
    <location>
        <begin position="1"/>
        <end position="78"/>
    </location>
</feature>
<name>A0AAV7RS08_PLEWA</name>
<dbReference type="GO" id="GO:0003676">
    <property type="term" value="F:nucleic acid binding"/>
    <property type="evidence" value="ECO:0007669"/>
    <property type="project" value="InterPro"/>
</dbReference>
<dbReference type="EMBL" id="JANPWB010000009">
    <property type="protein sequence ID" value="KAJ1155601.1"/>
    <property type="molecule type" value="Genomic_DNA"/>
</dbReference>
<reference evidence="2" key="1">
    <citation type="journal article" date="2022" name="bioRxiv">
        <title>Sequencing and chromosome-scale assembly of the giantPleurodeles waltlgenome.</title>
        <authorList>
            <person name="Brown T."/>
            <person name="Elewa A."/>
            <person name="Iarovenko S."/>
            <person name="Subramanian E."/>
            <person name="Araus A.J."/>
            <person name="Petzold A."/>
            <person name="Susuki M."/>
            <person name="Suzuki K.-i.T."/>
            <person name="Hayashi T."/>
            <person name="Toyoda A."/>
            <person name="Oliveira C."/>
            <person name="Osipova E."/>
            <person name="Leigh N.D."/>
            <person name="Simon A."/>
            <person name="Yun M.H."/>
        </authorList>
    </citation>
    <scope>NUCLEOTIDE SEQUENCE</scope>
    <source>
        <strain evidence="2">20211129_DDA</strain>
        <tissue evidence="2">Liver</tissue>
    </source>
</reference>
<dbReference type="PROSITE" id="PS50994">
    <property type="entry name" value="INTEGRASE"/>
    <property type="match status" value="1"/>
</dbReference>
<organism evidence="2 3">
    <name type="scientific">Pleurodeles waltl</name>
    <name type="common">Iberian ribbed newt</name>
    <dbReference type="NCBI Taxonomy" id="8319"/>
    <lineage>
        <taxon>Eukaryota</taxon>
        <taxon>Metazoa</taxon>
        <taxon>Chordata</taxon>
        <taxon>Craniata</taxon>
        <taxon>Vertebrata</taxon>
        <taxon>Euteleostomi</taxon>
        <taxon>Amphibia</taxon>
        <taxon>Batrachia</taxon>
        <taxon>Caudata</taxon>
        <taxon>Salamandroidea</taxon>
        <taxon>Salamandridae</taxon>
        <taxon>Pleurodelinae</taxon>
        <taxon>Pleurodeles</taxon>
    </lineage>
</organism>
<comment type="caution">
    <text evidence="2">The sequence shown here is derived from an EMBL/GenBank/DDBJ whole genome shotgun (WGS) entry which is preliminary data.</text>
</comment>
<evidence type="ECO:0000259" key="1">
    <source>
        <dbReference type="PROSITE" id="PS50994"/>
    </source>
</evidence>
<dbReference type="Gene3D" id="3.30.420.10">
    <property type="entry name" value="Ribonuclease H-like superfamily/Ribonuclease H"/>
    <property type="match status" value="1"/>
</dbReference>
<proteinExistence type="predicted"/>
<accession>A0AAV7RS08</accession>
<dbReference type="InterPro" id="IPR012337">
    <property type="entry name" value="RNaseH-like_sf"/>
</dbReference>
<dbReference type="AlphaFoldDB" id="A0AAV7RS08"/>